<organism evidence="15 16">
    <name type="scientific">Ignelater luminosus</name>
    <name type="common">Cucubano</name>
    <name type="synonym">Pyrophorus luminosus</name>
    <dbReference type="NCBI Taxonomy" id="2038154"/>
    <lineage>
        <taxon>Eukaryota</taxon>
        <taxon>Metazoa</taxon>
        <taxon>Ecdysozoa</taxon>
        <taxon>Arthropoda</taxon>
        <taxon>Hexapoda</taxon>
        <taxon>Insecta</taxon>
        <taxon>Pterygota</taxon>
        <taxon>Neoptera</taxon>
        <taxon>Endopterygota</taxon>
        <taxon>Coleoptera</taxon>
        <taxon>Polyphaga</taxon>
        <taxon>Elateriformia</taxon>
        <taxon>Elateroidea</taxon>
        <taxon>Elateridae</taxon>
        <taxon>Agrypninae</taxon>
        <taxon>Pyrophorini</taxon>
        <taxon>Ignelater</taxon>
    </lineage>
</organism>
<feature type="disulfide bond" evidence="11">
    <location>
        <begin position="246"/>
        <end position="261"/>
    </location>
</feature>
<accession>A0A8K0C409</accession>
<comment type="caution">
    <text evidence="15">The sequence shown here is derived from an EMBL/GenBank/DDBJ whole genome shotgun (WGS) entry which is preliminary data.</text>
</comment>
<dbReference type="Pfam" id="PF00431">
    <property type="entry name" value="CUB"/>
    <property type="match status" value="1"/>
</dbReference>
<reference evidence="15" key="1">
    <citation type="submission" date="2019-08" db="EMBL/GenBank/DDBJ databases">
        <title>The genome of the North American firefly Photinus pyralis.</title>
        <authorList>
            <consortium name="Photinus pyralis genome working group"/>
            <person name="Fallon T.R."/>
            <person name="Sander Lower S.E."/>
            <person name="Weng J.-K."/>
        </authorList>
    </citation>
    <scope>NUCLEOTIDE SEQUENCE</scope>
    <source>
        <strain evidence="15">TRF0915ILg1</strain>
        <tissue evidence="15">Whole body</tissue>
    </source>
</reference>
<keyword evidence="8" id="KW-0168">Coated pit</keyword>
<feature type="disulfide bond" evidence="11">
    <location>
        <begin position="273"/>
        <end position="291"/>
    </location>
</feature>
<dbReference type="EMBL" id="VTPC01091038">
    <property type="protein sequence ID" value="KAF2879995.1"/>
    <property type="molecule type" value="Genomic_DNA"/>
</dbReference>
<comment type="subcellular location">
    <subcellularLocation>
        <location evidence="9">Membrane</location>
        <location evidence="9">Coated pit</location>
    </subcellularLocation>
    <subcellularLocation>
        <location evidence="1">Membrane</location>
        <topology evidence="1">Single-pass membrane protein</topology>
    </subcellularLocation>
</comment>
<dbReference type="PROSITE" id="PS50068">
    <property type="entry name" value="LDLRA_2"/>
    <property type="match status" value="4"/>
</dbReference>
<evidence type="ECO:0000256" key="11">
    <source>
        <dbReference type="PROSITE-ProRule" id="PRU00124"/>
    </source>
</evidence>
<keyword evidence="7 11" id="KW-1015">Disulfide bond</keyword>
<dbReference type="InterPro" id="IPR035914">
    <property type="entry name" value="Sperma_CUB_dom_sf"/>
</dbReference>
<dbReference type="CDD" id="cd00112">
    <property type="entry name" value="LDLa"/>
    <property type="match status" value="1"/>
</dbReference>
<evidence type="ECO:0000256" key="7">
    <source>
        <dbReference type="ARBA" id="ARBA00023157"/>
    </source>
</evidence>
<dbReference type="SMART" id="SM00192">
    <property type="entry name" value="LDLa"/>
    <property type="match status" value="4"/>
</dbReference>
<evidence type="ECO:0000256" key="4">
    <source>
        <dbReference type="ARBA" id="ARBA00022737"/>
    </source>
</evidence>
<dbReference type="PRINTS" id="PR00261">
    <property type="entry name" value="LDLRECEPTOR"/>
</dbReference>
<evidence type="ECO:0000313" key="16">
    <source>
        <dbReference type="Proteomes" id="UP000801492"/>
    </source>
</evidence>
<feature type="domain" description="CUB" evidence="14">
    <location>
        <begin position="29"/>
        <end position="143"/>
    </location>
</feature>
<dbReference type="GO" id="GO:0005905">
    <property type="term" value="C:clathrin-coated pit"/>
    <property type="evidence" value="ECO:0007669"/>
    <property type="project" value="UniProtKB-KW"/>
</dbReference>
<dbReference type="OrthoDB" id="9988974at2759"/>
<dbReference type="Gene3D" id="4.10.400.10">
    <property type="entry name" value="Low-density Lipoprotein Receptor"/>
    <property type="match status" value="3"/>
</dbReference>
<proteinExistence type="predicted"/>
<dbReference type="GO" id="GO:0005886">
    <property type="term" value="C:plasma membrane"/>
    <property type="evidence" value="ECO:0007669"/>
    <property type="project" value="TreeGrafter"/>
</dbReference>
<dbReference type="PROSITE" id="PS01180">
    <property type="entry name" value="CUB"/>
    <property type="match status" value="1"/>
</dbReference>
<dbReference type="InterPro" id="IPR000859">
    <property type="entry name" value="CUB_dom"/>
</dbReference>
<dbReference type="SUPFAM" id="SSF57424">
    <property type="entry name" value="LDL receptor-like module"/>
    <property type="match status" value="2"/>
</dbReference>
<dbReference type="SUPFAM" id="SSF49854">
    <property type="entry name" value="Spermadhesin, CUB domain"/>
    <property type="match status" value="1"/>
</dbReference>
<keyword evidence="6 12" id="KW-0472">Membrane</keyword>
<dbReference type="Pfam" id="PF00057">
    <property type="entry name" value="Ldl_recept_a"/>
    <property type="match status" value="1"/>
</dbReference>
<keyword evidence="4" id="KW-0677">Repeat</keyword>
<dbReference type="AlphaFoldDB" id="A0A8K0C409"/>
<protein>
    <recommendedName>
        <fullName evidence="14">CUB domain-containing protein</fullName>
    </recommendedName>
</protein>
<dbReference type="InterPro" id="IPR036055">
    <property type="entry name" value="LDL_receptor-like_sf"/>
</dbReference>
<evidence type="ECO:0000256" key="10">
    <source>
        <dbReference type="PROSITE-ProRule" id="PRU00059"/>
    </source>
</evidence>
<feature type="transmembrane region" description="Helical" evidence="12">
    <location>
        <begin position="306"/>
        <end position="330"/>
    </location>
</feature>
<evidence type="ECO:0000256" key="13">
    <source>
        <dbReference type="SAM" id="SignalP"/>
    </source>
</evidence>
<dbReference type="InterPro" id="IPR050685">
    <property type="entry name" value="LDLR"/>
</dbReference>
<evidence type="ECO:0000256" key="6">
    <source>
        <dbReference type="ARBA" id="ARBA00023136"/>
    </source>
</evidence>
<gene>
    <name evidence="15" type="ORF">ILUMI_26183</name>
</gene>
<keyword evidence="3 12" id="KW-0812">Transmembrane</keyword>
<feature type="disulfide bond" evidence="11">
    <location>
        <begin position="266"/>
        <end position="278"/>
    </location>
</feature>
<dbReference type="PANTHER" id="PTHR24270:SF61">
    <property type="entry name" value="EGF-LIKE DOMAIN-CONTAINING PROTEIN"/>
    <property type="match status" value="1"/>
</dbReference>
<evidence type="ECO:0000256" key="9">
    <source>
        <dbReference type="ARBA" id="ARBA00037878"/>
    </source>
</evidence>
<feature type="disulfide bond" evidence="11">
    <location>
        <begin position="168"/>
        <end position="183"/>
    </location>
</feature>
<dbReference type="InterPro" id="IPR002172">
    <property type="entry name" value="LDrepeatLR_classA_rpt"/>
</dbReference>
<evidence type="ECO:0000256" key="1">
    <source>
        <dbReference type="ARBA" id="ARBA00004167"/>
    </source>
</evidence>
<feature type="disulfide bond" evidence="10">
    <location>
        <begin position="29"/>
        <end position="56"/>
    </location>
</feature>
<keyword evidence="2" id="KW-0254">Endocytosis</keyword>
<dbReference type="GO" id="GO:0006897">
    <property type="term" value="P:endocytosis"/>
    <property type="evidence" value="ECO:0007669"/>
    <property type="project" value="UniProtKB-KW"/>
</dbReference>
<evidence type="ECO:0000256" key="5">
    <source>
        <dbReference type="ARBA" id="ARBA00022989"/>
    </source>
</evidence>
<dbReference type="Proteomes" id="UP000801492">
    <property type="component" value="Unassembled WGS sequence"/>
</dbReference>
<dbReference type="SMART" id="SM00042">
    <property type="entry name" value="CUB"/>
    <property type="match status" value="1"/>
</dbReference>
<dbReference type="CDD" id="cd00041">
    <property type="entry name" value="CUB"/>
    <property type="match status" value="1"/>
</dbReference>
<evidence type="ECO:0000313" key="15">
    <source>
        <dbReference type="EMBL" id="KAF2879995.1"/>
    </source>
</evidence>
<evidence type="ECO:0000256" key="12">
    <source>
        <dbReference type="SAM" id="Phobius"/>
    </source>
</evidence>
<sequence length="495" mass="56384">MTLTIIITFLISLQVCLCKAINAKRSQECEEKYLIGHHGILTSPNYPNQYPENINCSWSLHVPYNTTITIVVTNLDIEKDFHCRQGEDCCKNNSLTVSNKKFCGTKLYPQKMLSTSQAVVKISFITTENTQRKKGFRIIFSVRNKTYCVGYDLSCLDDKGCYNSSDICNLRYECADHSDEINCAKCGNRQTSCNNHSDNCFDPLTERCDGILNCPQGEDEQNCTEICPSRIPCRNGVGCHVKNQICDQHSDCSDNSDEMDCERKLCEENSFLCNNRKCINKQLVGNGIDDCGDSSDENRKSQEGHLVGFVILLTFSLATSFVVLICRWCSTRRDIHRLMMDLPQFPLPAFRGPGERSRRNCQIQYSESDFLHGGEVYEAFVHTRRRIRPLRRNRCLTTLVLPQGEQRLFTRCNLSCATIALASLGIAPNCPENSRKDLFEKCEKFCEFCHNLSGISDSTNTSDERRKTELNEPPTREVCQSRCKYLDISDDTKQK</sequence>
<evidence type="ECO:0000259" key="14">
    <source>
        <dbReference type="PROSITE" id="PS01180"/>
    </source>
</evidence>
<evidence type="ECO:0000256" key="3">
    <source>
        <dbReference type="ARBA" id="ARBA00022692"/>
    </source>
</evidence>
<name>A0A8K0C409_IGNLU</name>
<feature type="chain" id="PRO_5035437246" description="CUB domain-containing protein" evidence="13">
    <location>
        <begin position="19"/>
        <end position="495"/>
    </location>
</feature>
<dbReference type="PANTHER" id="PTHR24270">
    <property type="entry name" value="LOW-DENSITY LIPOPROTEIN RECEPTOR-RELATED"/>
    <property type="match status" value="1"/>
</dbReference>
<comment type="caution">
    <text evidence="11">Lacks conserved residue(s) required for the propagation of feature annotation.</text>
</comment>
<evidence type="ECO:0000256" key="2">
    <source>
        <dbReference type="ARBA" id="ARBA00022583"/>
    </source>
</evidence>
<keyword evidence="13" id="KW-0732">Signal</keyword>
<dbReference type="Gene3D" id="2.60.120.290">
    <property type="entry name" value="Spermadhesin, CUB domain"/>
    <property type="match status" value="1"/>
</dbReference>
<feature type="signal peptide" evidence="13">
    <location>
        <begin position="1"/>
        <end position="18"/>
    </location>
</feature>
<feature type="disulfide bond" evidence="11">
    <location>
        <begin position="208"/>
        <end position="223"/>
    </location>
</feature>
<evidence type="ECO:0000256" key="8">
    <source>
        <dbReference type="ARBA" id="ARBA00023176"/>
    </source>
</evidence>
<keyword evidence="5 12" id="KW-1133">Transmembrane helix</keyword>
<keyword evidence="16" id="KW-1185">Reference proteome</keyword>